<sequence length="446" mass="51544">MSADTRECNDIVHQDISIPPAIQVILDSPPVQRLVNLKQLGCAFNAYPCATHTRKEHSLGVMELAGMVGTLIQEKQPALNVTDKDILCLRIAGLCHDLGHGPNSHVFEAFLRAVYKNEKEHPEQYEDRNTRFKEEHGVDMPPLPANYEHERTSLMMIDSALASVGLEIDWTKPDEPLKQVGHGTDADKFGVVGKNNEYDAFTSRDWIFIKDIIENKALENPSPLLERLRQLLNNRREHAVYKQVGKVEIGLMGGDQFWKMSEDEMKEELLHEHEKYFGEPARYKGKDSEMMTLKPEDFIVEKRELHYGSKDANPVQLMRFFMKSDQENFNNPVDKLPTAEEVHDFPMNTPRDFVRRTVRVFCRSREKCEMLSHVFQDWKLHKEDRAEAGPHCDFKVFPLEVVHEDQTQQDSQPITQDEQYSYRKRNNSEDSDRSIALGTAKKRLIL</sequence>
<dbReference type="AlphaFoldDB" id="A0ABD3P437"/>
<dbReference type="InterPro" id="IPR050135">
    <property type="entry name" value="dGTPase-like"/>
</dbReference>
<dbReference type="EMBL" id="JALLAZ020001011">
    <property type="protein sequence ID" value="KAL3782528.1"/>
    <property type="molecule type" value="Genomic_DNA"/>
</dbReference>
<feature type="domain" description="HD/PDEase" evidence="2">
    <location>
        <begin position="50"/>
        <end position="201"/>
    </location>
</feature>
<proteinExistence type="predicted"/>
<dbReference type="Gene3D" id="3.30.70.2760">
    <property type="match status" value="1"/>
</dbReference>
<dbReference type="Proteomes" id="UP001530315">
    <property type="component" value="Unassembled WGS sequence"/>
</dbReference>
<accession>A0ABD3P437</accession>
<keyword evidence="4" id="KW-1185">Reference proteome</keyword>
<gene>
    <name evidence="3" type="ORF">ACHAW5_010899</name>
</gene>
<dbReference type="Gene3D" id="1.10.3210.10">
    <property type="entry name" value="Hypothetical protein af1432"/>
    <property type="match status" value="1"/>
</dbReference>
<dbReference type="SUPFAM" id="SSF109604">
    <property type="entry name" value="HD-domain/PDEase-like"/>
    <property type="match status" value="1"/>
</dbReference>
<dbReference type="CDD" id="cd00077">
    <property type="entry name" value="HDc"/>
    <property type="match status" value="1"/>
</dbReference>
<protein>
    <recommendedName>
        <fullName evidence="2">HD/PDEase domain-containing protein</fullName>
    </recommendedName>
</protein>
<dbReference type="PANTHER" id="PTHR11373:SF4">
    <property type="entry name" value="DEOXYNUCLEOSIDE TRIPHOSPHATE TRIPHOSPHOHYDROLASE SAMHD1"/>
    <property type="match status" value="1"/>
</dbReference>
<reference evidence="3 4" key="1">
    <citation type="submission" date="2024-10" db="EMBL/GenBank/DDBJ databases">
        <title>Updated reference genomes for cyclostephanoid diatoms.</title>
        <authorList>
            <person name="Roberts W.R."/>
            <person name="Alverson A.J."/>
        </authorList>
    </citation>
    <scope>NUCLEOTIDE SEQUENCE [LARGE SCALE GENOMIC DNA]</scope>
    <source>
        <strain evidence="3 4">AJA276-08</strain>
    </source>
</reference>
<name>A0ABD3P437_9STRA</name>
<dbReference type="InterPro" id="IPR006674">
    <property type="entry name" value="HD_domain"/>
</dbReference>
<evidence type="ECO:0000256" key="1">
    <source>
        <dbReference type="SAM" id="MobiDB-lite"/>
    </source>
</evidence>
<dbReference type="PANTHER" id="PTHR11373">
    <property type="entry name" value="DEOXYNUCLEOSIDE TRIPHOSPHATE TRIPHOSPHOHYDROLASE"/>
    <property type="match status" value="1"/>
</dbReference>
<comment type="caution">
    <text evidence="3">The sequence shown here is derived from an EMBL/GenBank/DDBJ whole genome shotgun (WGS) entry which is preliminary data.</text>
</comment>
<dbReference type="SMART" id="SM00471">
    <property type="entry name" value="HDc"/>
    <property type="match status" value="1"/>
</dbReference>
<feature type="region of interest" description="Disordered" evidence="1">
    <location>
        <begin position="405"/>
        <end position="432"/>
    </location>
</feature>
<feature type="compositionally biased region" description="Polar residues" evidence="1">
    <location>
        <begin position="408"/>
        <end position="419"/>
    </location>
</feature>
<evidence type="ECO:0000259" key="2">
    <source>
        <dbReference type="SMART" id="SM00471"/>
    </source>
</evidence>
<evidence type="ECO:0000313" key="4">
    <source>
        <dbReference type="Proteomes" id="UP001530315"/>
    </source>
</evidence>
<dbReference type="Pfam" id="PF01966">
    <property type="entry name" value="HD"/>
    <property type="match status" value="1"/>
</dbReference>
<evidence type="ECO:0000313" key="3">
    <source>
        <dbReference type="EMBL" id="KAL3782528.1"/>
    </source>
</evidence>
<dbReference type="InterPro" id="IPR003607">
    <property type="entry name" value="HD/PDEase_dom"/>
</dbReference>
<organism evidence="3 4">
    <name type="scientific">Stephanodiscus triporus</name>
    <dbReference type="NCBI Taxonomy" id="2934178"/>
    <lineage>
        <taxon>Eukaryota</taxon>
        <taxon>Sar</taxon>
        <taxon>Stramenopiles</taxon>
        <taxon>Ochrophyta</taxon>
        <taxon>Bacillariophyta</taxon>
        <taxon>Coscinodiscophyceae</taxon>
        <taxon>Thalassiosirophycidae</taxon>
        <taxon>Stephanodiscales</taxon>
        <taxon>Stephanodiscaceae</taxon>
        <taxon>Stephanodiscus</taxon>
    </lineage>
</organism>